<dbReference type="Pfam" id="PF05069">
    <property type="entry name" value="Phage_tail_S"/>
    <property type="match status" value="1"/>
</dbReference>
<evidence type="ECO:0000313" key="1">
    <source>
        <dbReference type="EMBL" id="GLQ20502.1"/>
    </source>
</evidence>
<gene>
    <name evidence="1" type="primary">gpG</name>
    <name evidence="1" type="ORF">GCM10007854_14570</name>
</gene>
<dbReference type="EMBL" id="BSNJ01000003">
    <property type="protein sequence ID" value="GLQ20502.1"/>
    <property type="molecule type" value="Genomic_DNA"/>
</dbReference>
<name>A0ABQ5V094_9PROT</name>
<comment type="caution">
    <text evidence="1">The sequence shown here is derived from an EMBL/GenBank/DDBJ whole genome shotgun (WGS) entry which is preliminary data.</text>
</comment>
<protein>
    <submittedName>
        <fullName evidence="1">Mu phage tail completion protein GpG</fullName>
    </submittedName>
</protein>
<dbReference type="NCBIfam" id="TIGR01635">
    <property type="entry name" value="tail_comp_S"/>
    <property type="match status" value="1"/>
</dbReference>
<reference evidence="1" key="1">
    <citation type="journal article" date="2014" name="Int. J. Syst. Evol. Microbiol.">
        <title>Complete genome of a new Firmicutes species belonging to the dominant human colonic microbiota ('Ruminococcus bicirculans') reveals two chromosomes and a selective capacity to utilize plant glucans.</title>
        <authorList>
            <consortium name="NISC Comparative Sequencing Program"/>
            <person name="Wegmann U."/>
            <person name="Louis P."/>
            <person name="Goesmann A."/>
            <person name="Henrissat B."/>
            <person name="Duncan S.H."/>
            <person name="Flint H.J."/>
        </authorList>
    </citation>
    <scope>NUCLEOTIDE SEQUENCE</scope>
    <source>
        <strain evidence="1">NBRC 108216</strain>
    </source>
</reference>
<proteinExistence type="predicted"/>
<sequence>MSAVALHIDLAEIELASARLDAIASKIDVGALLSGVTGIVESQTRRRITDEKRAPDGTPWADWSPAYAETRHGGHSLLQGRGDYLDSIFGEVRGDVGVVGSPLIYAAMHQLGGDFQAFGRHAATMPARPAFGLSPADETEILEVVSDYLNGLDL</sequence>
<dbReference type="Proteomes" id="UP001161390">
    <property type="component" value="Unassembled WGS sequence"/>
</dbReference>
<evidence type="ECO:0000313" key="2">
    <source>
        <dbReference type="Proteomes" id="UP001161390"/>
    </source>
</evidence>
<dbReference type="RefSeq" id="WP_284371168.1">
    <property type="nucleotide sequence ID" value="NZ_BSNJ01000003.1"/>
</dbReference>
<dbReference type="InterPro" id="IPR006522">
    <property type="entry name" value="Phage_virion_morphogenesis"/>
</dbReference>
<reference evidence="1" key="2">
    <citation type="submission" date="2023-01" db="EMBL/GenBank/DDBJ databases">
        <title>Draft genome sequence of Algimonas porphyrae strain NBRC 108216.</title>
        <authorList>
            <person name="Sun Q."/>
            <person name="Mori K."/>
        </authorList>
    </citation>
    <scope>NUCLEOTIDE SEQUENCE</scope>
    <source>
        <strain evidence="1">NBRC 108216</strain>
    </source>
</reference>
<keyword evidence="2" id="KW-1185">Reference proteome</keyword>
<accession>A0ABQ5V094</accession>
<organism evidence="1 2">
    <name type="scientific">Algimonas porphyrae</name>
    <dbReference type="NCBI Taxonomy" id="1128113"/>
    <lineage>
        <taxon>Bacteria</taxon>
        <taxon>Pseudomonadati</taxon>
        <taxon>Pseudomonadota</taxon>
        <taxon>Alphaproteobacteria</taxon>
        <taxon>Maricaulales</taxon>
        <taxon>Robiginitomaculaceae</taxon>
        <taxon>Algimonas</taxon>
    </lineage>
</organism>